<keyword evidence="1" id="KW-0805">Transcription regulation</keyword>
<organism evidence="5 6">
    <name type="scientific">Peteryoungia ipomoeae</name>
    <dbReference type="NCBI Taxonomy" id="1210932"/>
    <lineage>
        <taxon>Bacteria</taxon>
        <taxon>Pseudomonadati</taxon>
        <taxon>Pseudomonadota</taxon>
        <taxon>Alphaproteobacteria</taxon>
        <taxon>Hyphomicrobiales</taxon>
        <taxon>Rhizobiaceae</taxon>
        <taxon>Peteryoungia</taxon>
    </lineage>
</organism>
<accession>A0A4S8P319</accession>
<gene>
    <name evidence="5" type="ORF">FAA97_06940</name>
</gene>
<dbReference type="GO" id="GO:0006355">
    <property type="term" value="P:regulation of DNA-templated transcription"/>
    <property type="evidence" value="ECO:0007669"/>
    <property type="project" value="InterPro"/>
</dbReference>
<dbReference type="Proteomes" id="UP000308828">
    <property type="component" value="Unassembled WGS sequence"/>
</dbReference>
<keyword evidence="6" id="KW-1185">Reference proteome</keyword>
<evidence type="ECO:0000313" key="5">
    <source>
        <dbReference type="EMBL" id="THV23721.1"/>
    </source>
</evidence>
<dbReference type="NCBIfam" id="NF047403">
    <property type="entry name" value="TransRegVisR"/>
    <property type="match status" value="1"/>
</dbReference>
<evidence type="ECO:0000313" key="6">
    <source>
        <dbReference type="Proteomes" id="UP000308828"/>
    </source>
</evidence>
<evidence type="ECO:0000259" key="4">
    <source>
        <dbReference type="PROSITE" id="PS50043"/>
    </source>
</evidence>
<keyword evidence="2" id="KW-0238">DNA-binding</keyword>
<dbReference type="GO" id="GO:0003677">
    <property type="term" value="F:DNA binding"/>
    <property type="evidence" value="ECO:0007669"/>
    <property type="project" value="UniProtKB-KW"/>
</dbReference>
<protein>
    <submittedName>
        <fullName evidence="5">Helix-turn-helix transcriptional regulator</fullName>
    </submittedName>
</protein>
<proteinExistence type="predicted"/>
<dbReference type="OrthoDB" id="8349179at2"/>
<dbReference type="InterPro" id="IPR036388">
    <property type="entry name" value="WH-like_DNA-bd_sf"/>
</dbReference>
<feature type="domain" description="HTH luxR-type" evidence="4">
    <location>
        <begin position="181"/>
        <end position="246"/>
    </location>
</feature>
<reference evidence="5 6" key="1">
    <citation type="submission" date="2019-04" db="EMBL/GenBank/DDBJ databases">
        <title>Genome sequence of strain shin9-1.</title>
        <authorList>
            <person name="Gao J."/>
            <person name="Sun J."/>
        </authorList>
    </citation>
    <scope>NUCLEOTIDE SEQUENCE [LARGE SCALE GENOMIC DNA]</scope>
    <source>
        <strain evidence="6">shin9-1</strain>
    </source>
</reference>
<comment type="caution">
    <text evidence="5">The sequence shown here is derived from an EMBL/GenBank/DDBJ whole genome shotgun (WGS) entry which is preliminary data.</text>
</comment>
<name>A0A4S8P319_9HYPH</name>
<dbReference type="EMBL" id="STGV01000002">
    <property type="protein sequence ID" value="THV23721.1"/>
    <property type="molecule type" value="Genomic_DNA"/>
</dbReference>
<sequence>MATQTRSGGTVIEDVSWTGQRLPTSRSDIFPKLVSLQRMLNARGFAAFRIAGASLPHKRRLNVEFENWSPTLSSGRDAFLAAYGETILNHIETSTLPVLWNAQERTGFLDASDFTPFVVQLDERLLPYSGIAFPVRLGAVGNGYVIFPTSGGADLPGELILSVHSRCYRVMTEILSLDERRSAPAETLSEREIACLQLAGDGRISEEIADRLGLSVHTVNAYLGSATIKLDSVNRIQAIAKAIRLGYIT</sequence>
<dbReference type="PANTHER" id="PTHR44688:SF25">
    <property type="entry name" value="HTH LUXR-TYPE DOMAIN-CONTAINING PROTEIN"/>
    <property type="match status" value="1"/>
</dbReference>
<dbReference type="InterPro" id="IPR000792">
    <property type="entry name" value="Tscrpt_reg_LuxR_C"/>
</dbReference>
<evidence type="ECO:0000256" key="1">
    <source>
        <dbReference type="ARBA" id="ARBA00023015"/>
    </source>
</evidence>
<dbReference type="Pfam" id="PF00196">
    <property type="entry name" value="GerE"/>
    <property type="match status" value="1"/>
</dbReference>
<dbReference type="SUPFAM" id="SSF46894">
    <property type="entry name" value="C-terminal effector domain of the bipartite response regulators"/>
    <property type="match status" value="1"/>
</dbReference>
<evidence type="ECO:0000256" key="3">
    <source>
        <dbReference type="ARBA" id="ARBA00023163"/>
    </source>
</evidence>
<dbReference type="InterPro" id="IPR016032">
    <property type="entry name" value="Sig_transdc_resp-reg_C-effctor"/>
</dbReference>
<keyword evidence="3" id="KW-0804">Transcription</keyword>
<dbReference type="AlphaFoldDB" id="A0A4S8P319"/>
<evidence type="ECO:0000256" key="2">
    <source>
        <dbReference type="ARBA" id="ARBA00023125"/>
    </source>
</evidence>
<dbReference type="PANTHER" id="PTHR44688">
    <property type="entry name" value="DNA-BINDING TRANSCRIPTIONAL ACTIVATOR DEVR_DOSR"/>
    <property type="match status" value="1"/>
</dbReference>
<dbReference type="PROSITE" id="PS00622">
    <property type="entry name" value="HTH_LUXR_1"/>
    <property type="match status" value="1"/>
</dbReference>
<dbReference type="Gene3D" id="1.10.10.10">
    <property type="entry name" value="Winged helix-like DNA-binding domain superfamily/Winged helix DNA-binding domain"/>
    <property type="match status" value="1"/>
</dbReference>
<dbReference type="PRINTS" id="PR00038">
    <property type="entry name" value="HTHLUXR"/>
</dbReference>
<dbReference type="CDD" id="cd06170">
    <property type="entry name" value="LuxR_C_like"/>
    <property type="match status" value="1"/>
</dbReference>
<dbReference type="PROSITE" id="PS50043">
    <property type="entry name" value="HTH_LUXR_2"/>
    <property type="match status" value="1"/>
</dbReference>
<dbReference type="RefSeq" id="WP_136597820.1">
    <property type="nucleotide sequence ID" value="NZ_STGV01000002.1"/>
</dbReference>
<dbReference type="SMART" id="SM00421">
    <property type="entry name" value="HTH_LUXR"/>
    <property type="match status" value="1"/>
</dbReference>